<dbReference type="PANTHER" id="PTHR43597:SF5">
    <property type="entry name" value="SUFE-LIKE PROTEIN 2, CHLOROPLASTIC"/>
    <property type="match status" value="1"/>
</dbReference>
<dbReference type="EMBL" id="JBHRSD010000011">
    <property type="protein sequence ID" value="MFC3032082.1"/>
    <property type="molecule type" value="Genomic_DNA"/>
</dbReference>
<evidence type="ECO:0000259" key="2">
    <source>
        <dbReference type="Pfam" id="PF02657"/>
    </source>
</evidence>
<dbReference type="InterPro" id="IPR003808">
    <property type="entry name" value="Fe-S_metab-assoc_dom"/>
</dbReference>
<evidence type="ECO:0000313" key="4">
    <source>
        <dbReference type="Proteomes" id="UP001595453"/>
    </source>
</evidence>
<protein>
    <submittedName>
        <fullName evidence="3">SufE family protein</fullName>
    </submittedName>
</protein>
<dbReference type="Proteomes" id="UP001595453">
    <property type="component" value="Unassembled WGS sequence"/>
</dbReference>
<organism evidence="3 4">
    <name type="scientific">Pseudoalteromonas fenneropenaei</name>
    <dbReference type="NCBI Taxonomy" id="1737459"/>
    <lineage>
        <taxon>Bacteria</taxon>
        <taxon>Pseudomonadati</taxon>
        <taxon>Pseudomonadota</taxon>
        <taxon>Gammaproteobacteria</taxon>
        <taxon>Alteromonadales</taxon>
        <taxon>Pseudoalteromonadaceae</taxon>
        <taxon>Pseudoalteromonas</taxon>
    </lineage>
</organism>
<dbReference type="Pfam" id="PF02657">
    <property type="entry name" value="SufE"/>
    <property type="match status" value="1"/>
</dbReference>
<proteinExistence type="inferred from homology"/>
<dbReference type="SUPFAM" id="SSF82649">
    <property type="entry name" value="SufE/NifU"/>
    <property type="match status" value="1"/>
</dbReference>
<gene>
    <name evidence="3" type="ORF">ACFOEE_06085</name>
</gene>
<accession>A0ABV7CHK5</accession>
<evidence type="ECO:0000256" key="1">
    <source>
        <dbReference type="ARBA" id="ARBA00010282"/>
    </source>
</evidence>
<sequence>MNFNDIRQQLEQSSGWQAKYRTIMLLGKQLPELPEPLKTPAALVKGCESKVWLHVAQNEQDGKLAVVADSDTRIVKGLLAIILAFYNGKTPLEVSKTSAVMVFNELQLLQHLSPSRGNGVHAIDAAIQTFASQVA</sequence>
<keyword evidence="4" id="KW-1185">Reference proteome</keyword>
<dbReference type="RefSeq" id="WP_377121996.1">
    <property type="nucleotide sequence ID" value="NZ_JBHRSD010000011.1"/>
</dbReference>
<dbReference type="PANTHER" id="PTHR43597">
    <property type="entry name" value="SULFUR ACCEPTOR PROTEIN CSDE"/>
    <property type="match status" value="1"/>
</dbReference>
<comment type="similarity">
    <text evidence="1">Belongs to the SufE family.</text>
</comment>
<comment type="caution">
    <text evidence="3">The sequence shown here is derived from an EMBL/GenBank/DDBJ whole genome shotgun (WGS) entry which is preliminary data.</text>
</comment>
<name>A0ABV7CHK5_9GAMM</name>
<reference evidence="4" key="1">
    <citation type="journal article" date="2019" name="Int. J. Syst. Evol. Microbiol.">
        <title>The Global Catalogue of Microorganisms (GCM) 10K type strain sequencing project: providing services to taxonomists for standard genome sequencing and annotation.</title>
        <authorList>
            <consortium name="The Broad Institute Genomics Platform"/>
            <consortium name="The Broad Institute Genome Sequencing Center for Infectious Disease"/>
            <person name="Wu L."/>
            <person name="Ma J."/>
        </authorList>
    </citation>
    <scope>NUCLEOTIDE SEQUENCE [LARGE SCALE GENOMIC DNA]</scope>
    <source>
        <strain evidence="4">KCTC 42730</strain>
    </source>
</reference>
<evidence type="ECO:0000313" key="3">
    <source>
        <dbReference type="EMBL" id="MFC3032082.1"/>
    </source>
</evidence>
<feature type="domain" description="Fe-S metabolism associated" evidence="2">
    <location>
        <begin position="8"/>
        <end position="128"/>
    </location>
</feature>
<dbReference type="Gene3D" id="3.90.1010.10">
    <property type="match status" value="1"/>
</dbReference>